<protein>
    <recommendedName>
        <fullName evidence="3">Gfo/Idh/MocA-like oxidoreductase C-terminal domain-containing protein</fullName>
    </recommendedName>
</protein>
<proteinExistence type="predicted"/>
<evidence type="ECO:0008006" key="3">
    <source>
        <dbReference type="Google" id="ProtNLM"/>
    </source>
</evidence>
<dbReference type="Gene3D" id="3.30.360.10">
    <property type="entry name" value="Dihydrodipicolinate Reductase, domain 2"/>
    <property type="match status" value="1"/>
</dbReference>
<evidence type="ECO:0000313" key="2">
    <source>
        <dbReference type="Proteomes" id="UP000054099"/>
    </source>
</evidence>
<sequence>MSSIKYRPMIRGGQDSSHVIDAFARSVVNNEELPANGEEGMKSLNVVLAALESSETKVIVNTKEMTALLQ</sequence>
<reference evidence="1 2" key="1">
    <citation type="journal article" date="2014" name="Antonie Van Leeuwenhoek">
        <title>Fictibacillus enclensis sp. nov., isolated from marine sediment.</title>
        <authorList>
            <person name="Dastager S.G."/>
            <person name="Mawlankar R."/>
            <person name="Srinivasan K."/>
            <person name="Tang S.K."/>
            <person name="Lee J.C."/>
            <person name="Ramana V.V."/>
            <person name="Shouche Y.S."/>
        </authorList>
    </citation>
    <scope>NUCLEOTIDE SEQUENCE [LARGE SCALE GENOMIC DNA]</scope>
    <source>
        <strain evidence="1 2">NIO-1003</strain>
    </source>
</reference>
<organism evidence="1 2">
    <name type="scientific">Fictibacillus enclensis</name>
    <dbReference type="NCBI Taxonomy" id="1017270"/>
    <lineage>
        <taxon>Bacteria</taxon>
        <taxon>Bacillati</taxon>
        <taxon>Bacillota</taxon>
        <taxon>Bacilli</taxon>
        <taxon>Bacillales</taxon>
        <taxon>Fictibacillaceae</taxon>
        <taxon>Fictibacillus</taxon>
    </lineage>
</organism>
<gene>
    <name evidence="1" type="ORF">AS030_01650</name>
</gene>
<dbReference type="EMBL" id="LNQN01000001">
    <property type="protein sequence ID" value="KSU84291.1"/>
    <property type="molecule type" value="Genomic_DNA"/>
</dbReference>
<accession>A0A0V8JBB6</accession>
<dbReference type="AlphaFoldDB" id="A0A0V8JBB6"/>
<keyword evidence="2" id="KW-1185">Reference proteome</keyword>
<name>A0A0V8JBB6_9BACL</name>
<evidence type="ECO:0000313" key="1">
    <source>
        <dbReference type="EMBL" id="KSU84291.1"/>
    </source>
</evidence>
<comment type="caution">
    <text evidence="1">The sequence shown here is derived from an EMBL/GenBank/DDBJ whole genome shotgun (WGS) entry which is preliminary data.</text>
</comment>
<dbReference type="RefSeq" id="WP_061967655.1">
    <property type="nucleotide sequence ID" value="NZ_FMAV01000001.1"/>
</dbReference>
<dbReference type="Proteomes" id="UP000054099">
    <property type="component" value="Unassembled WGS sequence"/>
</dbReference>